<comment type="function">
    <text evidence="2">Involved in the biosynthesis of a nickel-pincer cofactor ((SCS)Ni(II) pincer complex). Binds Ni(2+), and functions in nickel delivery to pyridinium-3,5-bisthiocarboxylic acid mononucleotide (P2TMN), to form the mature cofactor. Is thus probably required for the activation of nickel-pincer cofactor-dependent enzymes.</text>
</comment>
<dbReference type="InterPro" id="IPR002822">
    <property type="entry name" value="Ni_insertion"/>
</dbReference>
<gene>
    <name evidence="2" type="primary">larC</name>
    <name evidence="4" type="ORF">SAMN05421756_11322</name>
</gene>
<protein>
    <recommendedName>
        <fullName evidence="2">Pyridinium-3,5-bisthiocarboxylic acid mononucleotide nickel insertion protein</fullName>
        <shortName evidence="2">P2TMN nickel insertion protein</shortName>
        <ecNumber evidence="2">4.99.1.12</ecNumber>
    </recommendedName>
    <alternativeName>
        <fullName evidence="2">Nickel-pincer cofactor biosynthesis protein LarC</fullName>
    </alternativeName>
</protein>
<reference evidence="5" key="1">
    <citation type="submission" date="2016-10" db="EMBL/GenBank/DDBJ databases">
        <authorList>
            <person name="Varghese N."/>
            <person name="Submissions S."/>
        </authorList>
    </citation>
    <scope>NUCLEOTIDE SEQUENCE [LARGE SCALE GENOMIC DNA]</scope>
    <source>
        <strain evidence="5">CGMCC 4.6856</strain>
    </source>
</reference>
<dbReference type="GO" id="GO:0051604">
    <property type="term" value="P:protein maturation"/>
    <property type="evidence" value="ECO:0007669"/>
    <property type="project" value="UniProtKB-UniRule"/>
</dbReference>
<feature type="region of interest" description="Disordered" evidence="3">
    <location>
        <begin position="411"/>
        <end position="432"/>
    </location>
</feature>
<dbReference type="PANTHER" id="PTHR36566">
    <property type="entry name" value="NICKEL INSERTION PROTEIN-RELATED"/>
    <property type="match status" value="1"/>
</dbReference>
<dbReference type="PANTHER" id="PTHR36566:SF1">
    <property type="entry name" value="PYRIDINIUM-3,5-BISTHIOCARBOXYLIC ACID MONONUCLEOTIDE NICKEL INSERTION PROTEIN"/>
    <property type="match status" value="1"/>
</dbReference>
<comment type="catalytic activity">
    <reaction evidence="2">
        <text>Ni(II)-pyridinium-3,5-bisthiocarboxylate mononucleotide = pyridinium-3,5-bisthiocarboxylate mononucleotide + Ni(2+)</text>
        <dbReference type="Rhea" id="RHEA:54784"/>
        <dbReference type="ChEBI" id="CHEBI:49786"/>
        <dbReference type="ChEBI" id="CHEBI:137372"/>
        <dbReference type="ChEBI" id="CHEBI:137373"/>
        <dbReference type="EC" id="4.99.1.12"/>
    </reaction>
</comment>
<dbReference type="OrthoDB" id="9765625at2"/>
<dbReference type="GO" id="GO:0016829">
    <property type="term" value="F:lyase activity"/>
    <property type="evidence" value="ECO:0007669"/>
    <property type="project" value="UniProtKB-UniRule"/>
</dbReference>
<dbReference type="HAMAP" id="MF_01074">
    <property type="entry name" value="LarC"/>
    <property type="match status" value="1"/>
</dbReference>
<dbReference type="Pfam" id="PF01969">
    <property type="entry name" value="Ni_insertion"/>
    <property type="match status" value="1"/>
</dbReference>
<dbReference type="AlphaFoldDB" id="A0A1H9N8L3"/>
<dbReference type="Proteomes" id="UP000198504">
    <property type="component" value="Unassembled WGS sequence"/>
</dbReference>
<dbReference type="EMBL" id="FOFA01000013">
    <property type="protein sequence ID" value="SER32274.1"/>
    <property type="molecule type" value="Genomic_DNA"/>
</dbReference>
<name>A0A1H9N8L3_9ACTN</name>
<evidence type="ECO:0000256" key="2">
    <source>
        <dbReference type="HAMAP-Rule" id="MF_01074"/>
    </source>
</evidence>
<organism evidence="4 5">
    <name type="scientific">Microlunatus flavus</name>
    <dbReference type="NCBI Taxonomy" id="1036181"/>
    <lineage>
        <taxon>Bacteria</taxon>
        <taxon>Bacillati</taxon>
        <taxon>Actinomycetota</taxon>
        <taxon>Actinomycetes</taxon>
        <taxon>Propionibacteriales</taxon>
        <taxon>Propionibacteriaceae</taxon>
        <taxon>Microlunatus</taxon>
    </lineage>
</organism>
<evidence type="ECO:0000256" key="3">
    <source>
        <dbReference type="SAM" id="MobiDB-lite"/>
    </source>
</evidence>
<sequence length="432" mass="44641">MRHVWVDASAGVAGDMLLGALLDAGASLDAVQRAVDAVVAGAVAIEVRTVTRAGMRATKADVRMLVDDPPHRDWRTIQVMLGDAEVPERVRRDALAVFGRLADAEARAHGIPAADVHFHEVGALDSIADVVGVCAALADLEVETLSAGEVALGSGTVRMAHGRIAVPGPAVVELSRGWRVRGDGPGELTTPTGMALVTTLAQACEDLPAMRLETSGSGAGTRDTAGRPNLTRVLVGERTGNPAPARGQTGVVLEANVDDLDPRLWPGVLTALLGAGAQDAWLAPVAMKKGRPAHVLTVLGTPETAPRLRTVVHAQTSTIGVRQTTVEKHALPRTWVDVDVAGQRVGIKVSHDGGRVVRATPEFEDVARAAAQSGRPAVDVLAAATAAAVAAGLEPGVPVPTPASRGVERVGHADHAHGHDHPHPHPHAEGVS</sequence>
<accession>A0A1H9N8L3</accession>
<evidence type="ECO:0000313" key="4">
    <source>
        <dbReference type="EMBL" id="SER32274.1"/>
    </source>
</evidence>
<keyword evidence="1 2" id="KW-0533">Nickel</keyword>
<dbReference type="GO" id="GO:0016151">
    <property type="term" value="F:nickel cation binding"/>
    <property type="evidence" value="ECO:0007669"/>
    <property type="project" value="UniProtKB-UniRule"/>
</dbReference>
<keyword evidence="5" id="KW-1185">Reference proteome</keyword>
<proteinExistence type="inferred from homology"/>
<dbReference type="Gene3D" id="3.10.20.300">
    <property type="entry name" value="mk0293 like domain"/>
    <property type="match status" value="1"/>
</dbReference>
<evidence type="ECO:0000313" key="5">
    <source>
        <dbReference type="Proteomes" id="UP000198504"/>
    </source>
</evidence>
<comment type="similarity">
    <text evidence="2">Belongs to the LarC family.</text>
</comment>
<dbReference type="EC" id="4.99.1.12" evidence="2"/>
<dbReference type="STRING" id="1036181.SAMN05421756_11322"/>
<dbReference type="RefSeq" id="WP_091186575.1">
    <property type="nucleotide sequence ID" value="NZ_FOFA01000013.1"/>
</dbReference>
<dbReference type="Gene3D" id="3.30.70.1380">
    <property type="entry name" value="Transcriptional regulatory protein pf0864 domain like"/>
    <property type="match status" value="1"/>
</dbReference>
<keyword evidence="2" id="KW-0456">Lyase</keyword>
<dbReference type="NCBIfam" id="TIGR00299">
    <property type="entry name" value="nickel pincer cofactor biosynthesis protein LarC"/>
    <property type="match status" value="1"/>
</dbReference>
<evidence type="ECO:0000256" key="1">
    <source>
        <dbReference type="ARBA" id="ARBA00022596"/>
    </source>
</evidence>